<sequence length="256" mass="28470">MSDAPGAPAIRRMNISADLERYTRWSREEQAKAQSGLKDVLRSAAAATGLPIESWYLQPAGDAELAVLPPGIDEGEVIREFPRALRRRLYEVNRGVSERVRLRMRVAMHVGITALGDMGFVGAAPIAVTRMRDSAPVREAMELNPDADFALVISEVLHEDHLGHLDHEYNMDTFRRIEIDIPSKGYRGNAFLYVPPTRVVAGEPGDSPVGKEPEPPAFVVRHDALLHEGDNITLGPNSSFVRRDQYNGTRSRREKP</sequence>
<dbReference type="Proteomes" id="UP001197247">
    <property type="component" value="Unassembled WGS sequence"/>
</dbReference>
<accession>A0ABS5TN57</accession>
<dbReference type="Gene3D" id="3.30.70.1230">
    <property type="entry name" value="Nucleotide cyclase"/>
    <property type="match status" value="1"/>
</dbReference>
<dbReference type="InterPro" id="IPR029787">
    <property type="entry name" value="Nucleotide_cyclase"/>
</dbReference>
<dbReference type="RefSeq" id="WP_214157835.1">
    <property type="nucleotide sequence ID" value="NZ_JAHBAY010000009.1"/>
</dbReference>
<dbReference type="EMBL" id="JAHBAY010000009">
    <property type="protein sequence ID" value="MBT0771493.1"/>
    <property type="molecule type" value="Genomic_DNA"/>
</dbReference>
<comment type="caution">
    <text evidence="2">The sequence shown here is derived from an EMBL/GenBank/DDBJ whole genome shotgun (WGS) entry which is preliminary data.</text>
</comment>
<protein>
    <submittedName>
        <fullName evidence="2">Uncharacterized protein</fullName>
    </submittedName>
</protein>
<keyword evidence="3" id="KW-1185">Reference proteome</keyword>
<name>A0ABS5TN57_9ACTN</name>
<reference evidence="2 3" key="1">
    <citation type="submission" date="2021-05" db="EMBL/GenBank/DDBJ databases">
        <title>Kineosporia and Streptomyces sp. nov. two new marine actinobacteria isolated from Coral.</title>
        <authorList>
            <person name="Buangrab K."/>
            <person name="Sutthacheep M."/>
            <person name="Yeemin T."/>
            <person name="Harunari E."/>
            <person name="Igarashi Y."/>
            <person name="Kanchanasin P."/>
            <person name="Tanasupawat S."/>
            <person name="Phongsopitanun W."/>
        </authorList>
    </citation>
    <scope>NUCLEOTIDE SEQUENCE [LARGE SCALE GENOMIC DNA]</scope>
    <source>
        <strain evidence="2 3">J2-2</strain>
    </source>
</reference>
<evidence type="ECO:0000313" key="3">
    <source>
        <dbReference type="Proteomes" id="UP001197247"/>
    </source>
</evidence>
<gene>
    <name evidence="2" type="ORF">KIH74_21325</name>
</gene>
<dbReference type="SUPFAM" id="SSF55073">
    <property type="entry name" value="Nucleotide cyclase"/>
    <property type="match status" value="1"/>
</dbReference>
<proteinExistence type="predicted"/>
<evidence type="ECO:0000313" key="2">
    <source>
        <dbReference type="EMBL" id="MBT0771493.1"/>
    </source>
</evidence>
<evidence type="ECO:0000256" key="1">
    <source>
        <dbReference type="SAM" id="MobiDB-lite"/>
    </source>
</evidence>
<organism evidence="2 3">
    <name type="scientific">Kineosporia corallincola</name>
    <dbReference type="NCBI Taxonomy" id="2835133"/>
    <lineage>
        <taxon>Bacteria</taxon>
        <taxon>Bacillati</taxon>
        <taxon>Actinomycetota</taxon>
        <taxon>Actinomycetes</taxon>
        <taxon>Kineosporiales</taxon>
        <taxon>Kineosporiaceae</taxon>
        <taxon>Kineosporia</taxon>
    </lineage>
</organism>
<feature type="region of interest" description="Disordered" evidence="1">
    <location>
        <begin position="229"/>
        <end position="256"/>
    </location>
</feature>